<dbReference type="InterPro" id="IPR005249">
    <property type="entry name" value="YqeK"/>
</dbReference>
<dbReference type="RefSeq" id="WP_014624683.1">
    <property type="nucleotide sequence ID" value="NC_017583.1"/>
</dbReference>
<evidence type="ECO:0000256" key="2">
    <source>
        <dbReference type="ARBA" id="ARBA00022723"/>
    </source>
</evidence>
<reference evidence="8 9" key="1">
    <citation type="submission" date="2011-06" db="EMBL/GenBank/DDBJ databases">
        <title>The complete genome of Spirochaeta thermophila DSM 6578.</title>
        <authorList>
            <consortium name="US DOE Joint Genome Institute (JGI-PGF)"/>
            <person name="Lucas S."/>
            <person name="Lapidus A."/>
            <person name="Bruce D."/>
            <person name="Goodwin L."/>
            <person name="Pitluck S."/>
            <person name="Peters L."/>
            <person name="Kyrpides N."/>
            <person name="Mavromatis K."/>
            <person name="Ivanova N."/>
            <person name="Mikailova N."/>
            <person name="Pagani I."/>
            <person name="Chertkov O."/>
            <person name="Detter J.C."/>
            <person name="Tapia R."/>
            <person name="Han C."/>
            <person name="Land M."/>
            <person name="Hauser L."/>
            <person name="Markowitz V."/>
            <person name="Cheng J.-F."/>
            <person name="Hugenholtz P."/>
            <person name="Woyke T."/>
            <person name="Wu D."/>
            <person name="Spring S."/>
            <person name="Merkhoffer B."/>
            <person name="Schneider S."/>
            <person name="Klenk H.-P."/>
            <person name="Eisen J.A."/>
        </authorList>
    </citation>
    <scope>NUCLEOTIDE SEQUENCE [LARGE SCALE GENOMIC DNA]</scope>
    <source>
        <strain evidence="9">ATCC 700085 / DSM 6578 / Z-1203</strain>
    </source>
</reference>
<dbReference type="SUPFAM" id="SSF109604">
    <property type="entry name" value="HD-domain/PDEase-like"/>
    <property type="match status" value="1"/>
</dbReference>
<dbReference type="AlphaFoldDB" id="G0GDI1"/>
<dbReference type="CDD" id="cd00077">
    <property type="entry name" value="HDc"/>
    <property type="match status" value="1"/>
</dbReference>
<keyword evidence="9" id="KW-1185">Reference proteome</keyword>
<accession>G0GDI1</accession>
<dbReference type="EMBL" id="CP002903">
    <property type="protein sequence ID" value="AEJ61328.1"/>
    <property type="molecule type" value="Genomic_DNA"/>
</dbReference>
<dbReference type="GO" id="GO:0000166">
    <property type="term" value="F:nucleotide binding"/>
    <property type="evidence" value="ECO:0007669"/>
    <property type="project" value="UniProtKB-KW"/>
</dbReference>
<dbReference type="PANTHER" id="PTHR35795">
    <property type="entry name" value="SLR1885 PROTEIN"/>
    <property type="match status" value="1"/>
</dbReference>
<dbReference type="Gene3D" id="1.10.3210.10">
    <property type="entry name" value="Hypothetical protein af1432"/>
    <property type="match status" value="1"/>
</dbReference>
<dbReference type="STRING" id="869211.Spith_1056"/>
<dbReference type="Pfam" id="PF01966">
    <property type="entry name" value="HD"/>
    <property type="match status" value="1"/>
</dbReference>
<evidence type="ECO:0000313" key="8">
    <source>
        <dbReference type="EMBL" id="AEJ61328.1"/>
    </source>
</evidence>
<sequence>MREVHGGLKRLVGPARYRHSLRVATLCREIARREGVSIVSAHVAGLSHDLARDLPRDVLVAFVPCLEDVGKHEVEHPVLLHGAVAAHLLAHVYGLPIPEILEAVRHHTLGAPGLGPLGQILFCADYLEPQRTHISREEAGRILSLPLPDMVCAVVEHMERSGFPVHPVTMEMYRALREERVNAHV</sequence>
<evidence type="ECO:0000256" key="1">
    <source>
        <dbReference type="ARBA" id="ARBA00012506"/>
    </source>
</evidence>
<dbReference type="HOGENOM" id="CLU_089580_1_2_12"/>
<keyword evidence="5" id="KW-0408">Iron</keyword>
<dbReference type="NCBIfam" id="TIGR00488">
    <property type="entry name" value="bis(5'-nucleosyl)-tetraphosphatase (symmetrical) YqeK"/>
    <property type="match status" value="1"/>
</dbReference>
<keyword evidence="3" id="KW-0547">Nucleotide-binding</keyword>
<evidence type="ECO:0000259" key="7">
    <source>
        <dbReference type="SMART" id="SM00471"/>
    </source>
</evidence>
<dbReference type="InterPro" id="IPR051094">
    <property type="entry name" value="Diverse_Catalytic_Enzymes"/>
</dbReference>
<feature type="domain" description="HD/PDEase" evidence="7">
    <location>
        <begin position="12"/>
        <end position="139"/>
    </location>
</feature>
<keyword evidence="2" id="KW-0479">Metal-binding</keyword>
<evidence type="ECO:0000256" key="4">
    <source>
        <dbReference type="ARBA" id="ARBA00022801"/>
    </source>
</evidence>
<dbReference type="SMART" id="SM00471">
    <property type="entry name" value="HDc"/>
    <property type="match status" value="1"/>
</dbReference>
<dbReference type="Proteomes" id="UP000007254">
    <property type="component" value="Chromosome"/>
</dbReference>
<protein>
    <recommendedName>
        <fullName evidence="1">bis(5'-nucleosyl)-tetraphosphatase (symmetrical)</fullName>
        <ecNumber evidence="1">3.6.1.41</ecNumber>
    </recommendedName>
</protein>
<evidence type="ECO:0000256" key="3">
    <source>
        <dbReference type="ARBA" id="ARBA00022741"/>
    </source>
</evidence>
<dbReference type="PANTHER" id="PTHR35795:SF1">
    <property type="entry name" value="BIS(5'-NUCLEOSYL)-TETRAPHOSPHATASE, SYMMETRICAL"/>
    <property type="match status" value="1"/>
</dbReference>
<comment type="catalytic activity">
    <reaction evidence="6">
        <text>P(1),P(4)-bis(5'-adenosyl) tetraphosphate + H2O = 2 ADP + 2 H(+)</text>
        <dbReference type="Rhea" id="RHEA:24252"/>
        <dbReference type="ChEBI" id="CHEBI:15377"/>
        <dbReference type="ChEBI" id="CHEBI:15378"/>
        <dbReference type="ChEBI" id="CHEBI:58141"/>
        <dbReference type="ChEBI" id="CHEBI:456216"/>
        <dbReference type="EC" id="3.6.1.41"/>
    </reaction>
</comment>
<name>G0GDI1_WINT7</name>
<proteinExistence type="predicted"/>
<dbReference type="InterPro" id="IPR006674">
    <property type="entry name" value="HD_domain"/>
</dbReference>
<dbReference type="EC" id="3.6.1.41" evidence="1"/>
<evidence type="ECO:0000256" key="5">
    <source>
        <dbReference type="ARBA" id="ARBA00023004"/>
    </source>
</evidence>
<dbReference type="InterPro" id="IPR003607">
    <property type="entry name" value="HD/PDEase_dom"/>
</dbReference>
<dbReference type="KEGG" id="stq:Spith_1056"/>
<evidence type="ECO:0000313" key="9">
    <source>
        <dbReference type="Proteomes" id="UP000007254"/>
    </source>
</evidence>
<gene>
    <name evidence="8" type="ordered locus">Spith_1056</name>
</gene>
<dbReference type="GO" id="GO:0008803">
    <property type="term" value="F:bis(5'-nucleosyl)-tetraphosphatase (symmetrical) activity"/>
    <property type="evidence" value="ECO:0007669"/>
    <property type="project" value="UniProtKB-EC"/>
</dbReference>
<dbReference type="GO" id="GO:0046872">
    <property type="term" value="F:metal ion binding"/>
    <property type="evidence" value="ECO:0007669"/>
    <property type="project" value="UniProtKB-KW"/>
</dbReference>
<organism evidence="8 9">
    <name type="scientific">Winmispira thermophila (strain ATCC 700085 / DSM 6578 / Z-1203)</name>
    <name type="common">Spirochaeta thermophila</name>
    <dbReference type="NCBI Taxonomy" id="869211"/>
    <lineage>
        <taxon>Bacteria</taxon>
        <taxon>Pseudomonadati</taxon>
        <taxon>Spirochaetota</taxon>
        <taxon>Spirochaetia</taxon>
        <taxon>Winmispirales</taxon>
        <taxon>Winmispiraceae</taxon>
        <taxon>Winmispira</taxon>
    </lineage>
</organism>
<evidence type="ECO:0000256" key="6">
    <source>
        <dbReference type="ARBA" id="ARBA00049417"/>
    </source>
</evidence>
<keyword evidence="4" id="KW-0378">Hydrolase</keyword>